<dbReference type="SUPFAM" id="SSF52540">
    <property type="entry name" value="P-loop containing nucleoside triphosphate hydrolases"/>
    <property type="match status" value="1"/>
</dbReference>
<dbReference type="Gene3D" id="1.10.10.10">
    <property type="entry name" value="Winged helix-like DNA-binding domain superfamily/Winged helix DNA-binding domain"/>
    <property type="match status" value="1"/>
</dbReference>
<dbReference type="Proteomes" id="UP000248410">
    <property type="component" value="Chromosome"/>
</dbReference>
<reference evidence="2 3" key="1">
    <citation type="submission" date="2018-05" db="EMBL/GenBank/DDBJ databases">
        <title>Complete Genome Sequences of Extremely Thermoacidophilic, Metal-Mobilizing Type-Strain Members of the Archaeal Family Sulfolobaceae: Acidianus brierleyi DSM-1651T, Acidianus sulfidivorans DSM-18786T, Metallosphaera hakonensis DSM-7519T, and Metallosphaera prunae DSM-10039T.</title>
        <authorList>
            <person name="Counts J.A."/>
            <person name="Kelly R.M."/>
        </authorList>
    </citation>
    <scope>NUCLEOTIDE SEQUENCE [LARGE SCALE GENOMIC DNA]</scope>
    <source>
        <strain evidence="2 3">JP7</strain>
    </source>
</reference>
<dbReference type="OrthoDB" id="132045at2157"/>
<dbReference type="InterPro" id="IPR036388">
    <property type="entry name" value="WH-like_DNA-bd_sf"/>
</dbReference>
<dbReference type="KEGG" id="asul:DFR86_10830"/>
<dbReference type="RefSeq" id="WP_110380871.1">
    <property type="nucleotide sequence ID" value="NZ_CP029288.2"/>
</dbReference>
<organism evidence="2 3">
    <name type="scientific">Acidianus sulfidivorans JP7</name>
    <dbReference type="NCBI Taxonomy" id="619593"/>
    <lineage>
        <taxon>Archaea</taxon>
        <taxon>Thermoproteota</taxon>
        <taxon>Thermoprotei</taxon>
        <taxon>Sulfolobales</taxon>
        <taxon>Sulfolobaceae</taxon>
        <taxon>Acidianus</taxon>
    </lineage>
</organism>
<dbReference type="EMBL" id="CP029288">
    <property type="protein sequence ID" value="AWR97981.1"/>
    <property type="molecule type" value="Genomic_DNA"/>
</dbReference>
<dbReference type="Gene3D" id="3.40.50.300">
    <property type="entry name" value="P-loop containing nucleotide triphosphate hydrolases"/>
    <property type="match status" value="1"/>
</dbReference>
<protein>
    <recommendedName>
        <fullName evidence="1">ATPase domain-containing protein</fullName>
    </recommendedName>
</protein>
<name>A0A2U9IPP1_9CREN</name>
<dbReference type="GeneID" id="36838469"/>
<proteinExistence type="predicted"/>
<dbReference type="SUPFAM" id="SSF46785">
    <property type="entry name" value="Winged helix' DNA-binding domain"/>
    <property type="match status" value="1"/>
</dbReference>
<gene>
    <name evidence="2" type="ORF">DFR86_10830</name>
</gene>
<dbReference type="InterPro" id="IPR027417">
    <property type="entry name" value="P-loop_NTPase"/>
</dbReference>
<dbReference type="GO" id="GO:0005524">
    <property type="term" value="F:ATP binding"/>
    <property type="evidence" value="ECO:0007669"/>
    <property type="project" value="InterPro"/>
</dbReference>
<evidence type="ECO:0000313" key="2">
    <source>
        <dbReference type="EMBL" id="AWR97981.1"/>
    </source>
</evidence>
<dbReference type="InterPro" id="IPR036390">
    <property type="entry name" value="WH_DNA-bd_sf"/>
</dbReference>
<keyword evidence="3" id="KW-1185">Reference proteome</keyword>
<feature type="domain" description="ATPase" evidence="1">
    <location>
        <begin position="19"/>
        <end position="239"/>
    </location>
</feature>
<sequence>MGGKVIFTKKPKNNLEEIFDRESEINQIYSLLKNYEWLMILGQRMSGKTSIALAVSNEFKKEKRKVIYVDLVGVKGASDLVRRLYSSIPKTFLDKIKDNLDALGIKIGSISISFKTKPISAFEYIIKTICDDTILILDEAQDLKQGINHLIPVFHELLNKCPKLSIIFTGSAIGLIKTIIEQEGQKPLAGRKPIEILLKPWSRETAEEYLTMGLNECNVNYTRTEINEVIDTFGTLPGWINVYGINRCIKPHEAALKDSLDEAIGIALSELKNIAEENAWRIKALKLLSIGASWSEILRETNVSTETLSNFLNKLERLYLINKEGRNYHLIDPVYRKAVNFL</sequence>
<evidence type="ECO:0000313" key="3">
    <source>
        <dbReference type="Proteomes" id="UP000248410"/>
    </source>
</evidence>
<dbReference type="AlphaFoldDB" id="A0A2U9IPP1"/>
<dbReference type="Pfam" id="PF01637">
    <property type="entry name" value="ATPase_2"/>
    <property type="match status" value="1"/>
</dbReference>
<dbReference type="InterPro" id="IPR011579">
    <property type="entry name" value="ATPase_dom"/>
</dbReference>
<evidence type="ECO:0000259" key="1">
    <source>
        <dbReference type="Pfam" id="PF01637"/>
    </source>
</evidence>
<dbReference type="PANTHER" id="PTHR34301">
    <property type="entry name" value="DNA-BINDING PROTEIN-RELATED"/>
    <property type="match status" value="1"/>
</dbReference>
<dbReference type="Gene3D" id="1.10.8.60">
    <property type="match status" value="1"/>
</dbReference>
<accession>A0A2U9IPP1</accession>
<dbReference type="PANTHER" id="PTHR34301:SF8">
    <property type="entry name" value="ATPASE DOMAIN-CONTAINING PROTEIN"/>
    <property type="match status" value="1"/>
</dbReference>